<dbReference type="InterPro" id="IPR030931">
    <property type="entry name" value="Group_II_RT_mat"/>
</dbReference>
<dbReference type="PANTHER" id="PTHR34047">
    <property type="entry name" value="NUCLEAR INTRON MATURASE 1, MITOCHONDRIAL-RELATED"/>
    <property type="match status" value="1"/>
</dbReference>
<protein>
    <submittedName>
        <fullName evidence="2">Retron-type reverse transcriptase</fullName>
    </submittedName>
</protein>
<keyword evidence="3" id="KW-1185">Reference proteome</keyword>
<dbReference type="KEGG" id="mhz:Metho_1143"/>
<proteinExistence type="predicted"/>
<keyword evidence="2" id="KW-0808">Transferase</keyword>
<dbReference type="NCBIfam" id="TIGR04416">
    <property type="entry name" value="group_II_RT_mat"/>
    <property type="match status" value="1"/>
</dbReference>
<evidence type="ECO:0000313" key="3">
    <source>
        <dbReference type="Proteomes" id="UP000010866"/>
    </source>
</evidence>
<dbReference type="Proteomes" id="UP000010866">
    <property type="component" value="Chromosome"/>
</dbReference>
<dbReference type="AlphaFoldDB" id="L0KVC3"/>
<dbReference type="STRING" id="867904.Metho_1143"/>
<dbReference type="GO" id="GO:0003964">
    <property type="term" value="F:RNA-directed DNA polymerase activity"/>
    <property type="evidence" value="ECO:0007669"/>
    <property type="project" value="UniProtKB-KW"/>
</dbReference>
<dbReference type="PROSITE" id="PS50878">
    <property type="entry name" value="RT_POL"/>
    <property type="match status" value="1"/>
</dbReference>
<dbReference type="Pfam" id="PF00078">
    <property type="entry name" value="RVT_1"/>
    <property type="match status" value="1"/>
</dbReference>
<name>L0KVC3_METHD</name>
<dbReference type="InterPro" id="IPR000477">
    <property type="entry name" value="RT_dom"/>
</dbReference>
<dbReference type="InterPro" id="IPR043502">
    <property type="entry name" value="DNA/RNA_pol_sf"/>
</dbReference>
<keyword evidence="2" id="KW-0548">Nucleotidyltransferase</keyword>
<dbReference type="SUPFAM" id="SSF56672">
    <property type="entry name" value="DNA/RNA polymerases"/>
    <property type="match status" value="1"/>
</dbReference>
<accession>L0KVC3</accession>
<dbReference type="RefSeq" id="WP_015324543.1">
    <property type="nucleotide sequence ID" value="NC_019977.1"/>
</dbReference>
<dbReference type="GeneID" id="14406952"/>
<keyword evidence="2" id="KW-0695">RNA-directed DNA polymerase</keyword>
<sequence length="396" mass="46001">MDKVAQIQLELYQKAFNDRTKRFRKLKKYLVMDEFLYAAWENVCKGTRSAGVDSISVADIKKTGVDEFLQSLKEDIKENRYEPDRILKHEILKPNGKVRKLGILTVKDRVVQYNMKLVLEPIFEADFDSSSFGFRANRSAQLASLEVYKWLEAGNHYVFKSDISQCFDNIPHELLMKRIKTRIKDRQVRRIIRAWLNVNSACLLNEEATYGKDKGILQGGIISPLLLNIYLDQFDDERENIGLKSIRSDGQGHLVRYADDFVILSKQPIDTKPVEGSLKKIGLELNPEKTYQTHIEDGFEFLGFYFKGAFVEDRYKGKIDIYPTEGSIERVLDSIRTMTDPMNGNTKPPVETIQEINKSIDSWLNYYHHTDCNSGLQRMNDSYSDYLYKYVTNYQN</sequence>
<reference evidence="3" key="1">
    <citation type="submission" date="2012-02" db="EMBL/GenBank/DDBJ databases">
        <title>Complete sequence of chromosome of Methanomethylovorans hollandica DSM 15978.</title>
        <authorList>
            <person name="Lucas S."/>
            <person name="Copeland A."/>
            <person name="Lapidus A."/>
            <person name="Glavina del Rio T."/>
            <person name="Dalin E."/>
            <person name="Tice H."/>
            <person name="Bruce D."/>
            <person name="Goodwin L."/>
            <person name="Pitluck S."/>
            <person name="Peters L."/>
            <person name="Mikhailova N."/>
            <person name="Held B."/>
            <person name="Kyrpides N."/>
            <person name="Mavromatis K."/>
            <person name="Ivanova N."/>
            <person name="Brettin T."/>
            <person name="Detter J.C."/>
            <person name="Han C."/>
            <person name="Larimer F."/>
            <person name="Land M."/>
            <person name="Hauser L."/>
            <person name="Markowitz V."/>
            <person name="Cheng J.-F."/>
            <person name="Hugenholtz P."/>
            <person name="Woyke T."/>
            <person name="Wu D."/>
            <person name="Spring S."/>
            <person name="Schroeder M."/>
            <person name="Brambilla E."/>
            <person name="Klenk H.-P."/>
            <person name="Eisen J.A."/>
        </authorList>
    </citation>
    <scope>NUCLEOTIDE SEQUENCE [LARGE SCALE GENOMIC DNA]</scope>
    <source>
        <strain evidence="3">DSM 15978 / NBRC 107637 / DMS1</strain>
    </source>
</reference>
<feature type="domain" description="Reverse transcriptase" evidence="1">
    <location>
        <begin position="72"/>
        <end position="306"/>
    </location>
</feature>
<dbReference type="EMBL" id="CP003362">
    <property type="protein sequence ID" value="AGB49377.1"/>
    <property type="molecule type" value="Genomic_DNA"/>
</dbReference>
<evidence type="ECO:0000313" key="2">
    <source>
        <dbReference type="EMBL" id="AGB49377.1"/>
    </source>
</evidence>
<organism evidence="2 3">
    <name type="scientific">Methanomethylovorans hollandica (strain DSM 15978 / NBRC 107637 / DMS1)</name>
    <dbReference type="NCBI Taxonomy" id="867904"/>
    <lineage>
        <taxon>Archaea</taxon>
        <taxon>Methanobacteriati</taxon>
        <taxon>Methanobacteriota</taxon>
        <taxon>Stenosarchaea group</taxon>
        <taxon>Methanomicrobia</taxon>
        <taxon>Methanosarcinales</taxon>
        <taxon>Methanosarcinaceae</taxon>
        <taxon>Methanomethylovorans</taxon>
    </lineage>
</organism>
<gene>
    <name evidence="2" type="ordered locus">Metho_1143</name>
</gene>
<dbReference type="PANTHER" id="PTHR34047:SF8">
    <property type="entry name" value="PROTEIN YKFC"/>
    <property type="match status" value="1"/>
</dbReference>
<dbReference type="InterPro" id="IPR051083">
    <property type="entry name" value="GrpII_Intron_Splice-Mob/Def"/>
</dbReference>
<dbReference type="OrthoDB" id="146587at2157"/>
<evidence type="ECO:0000259" key="1">
    <source>
        <dbReference type="PROSITE" id="PS50878"/>
    </source>
</evidence>
<dbReference type="CDD" id="cd01651">
    <property type="entry name" value="RT_G2_intron"/>
    <property type="match status" value="1"/>
</dbReference>
<dbReference type="HOGENOM" id="CLU_013584_2_0_2"/>